<dbReference type="InterPro" id="IPR002686">
    <property type="entry name" value="Transposase_17"/>
</dbReference>
<proteinExistence type="predicted"/>
<dbReference type="GO" id="GO:0006313">
    <property type="term" value="P:DNA transposition"/>
    <property type="evidence" value="ECO:0007669"/>
    <property type="project" value="InterPro"/>
</dbReference>
<feature type="domain" description="Transposase IS200-like" evidence="1">
    <location>
        <begin position="2"/>
        <end position="51"/>
    </location>
</feature>
<dbReference type="PANTHER" id="PTHR33360">
    <property type="entry name" value="TRANSPOSASE FOR INSERTION SEQUENCE ELEMENT IS200"/>
    <property type="match status" value="1"/>
</dbReference>
<dbReference type="InterPro" id="IPR036515">
    <property type="entry name" value="Transposase_17_sf"/>
</dbReference>
<dbReference type="HOGENOM" id="CLU_101320_4_1_9"/>
<dbReference type="Gene3D" id="3.30.70.1290">
    <property type="entry name" value="Transposase IS200-like"/>
    <property type="match status" value="1"/>
</dbReference>
<dbReference type="EMBL" id="CP003326">
    <property type="protein sequence ID" value="AFS77624.1"/>
    <property type="molecule type" value="Genomic_DNA"/>
</dbReference>
<reference evidence="2 3" key="1">
    <citation type="journal article" date="2012" name="PLoS ONE">
        <title>The purine-utilizing bacterium Clostridium acidurici 9a: a genome-guided metabolic reconsideration.</title>
        <authorList>
            <person name="Hartwich K."/>
            <person name="Poehlein A."/>
            <person name="Daniel R."/>
        </authorList>
    </citation>
    <scope>NUCLEOTIDE SEQUENCE [LARGE SCALE GENOMIC DNA]</scope>
    <source>
        <strain evidence="3">ATCC 7906 / DSM 604 / BCRC 14475 / CIP 104303 / KCTC 5404 / NCIMB 10678 / 9a</strain>
    </source>
</reference>
<dbReference type="PATRIC" id="fig|1128398.3.peg.576"/>
<evidence type="ECO:0000313" key="3">
    <source>
        <dbReference type="Proteomes" id="UP000006094"/>
    </source>
</evidence>
<evidence type="ECO:0000259" key="1">
    <source>
        <dbReference type="Pfam" id="PF01797"/>
    </source>
</evidence>
<organism evidence="2 3">
    <name type="scientific">Gottschalkia acidurici (strain ATCC 7906 / DSM 604 / BCRC 14475 / CIP 104303 / KCTC 5404 / NCIMB 10678 / 9a)</name>
    <name type="common">Clostridium acidurici</name>
    <dbReference type="NCBI Taxonomy" id="1128398"/>
    <lineage>
        <taxon>Bacteria</taxon>
        <taxon>Bacillati</taxon>
        <taxon>Bacillota</taxon>
        <taxon>Tissierellia</taxon>
        <taxon>Tissierellales</taxon>
        <taxon>Gottschalkiaceae</taxon>
        <taxon>Gottschalkia</taxon>
    </lineage>
</organism>
<dbReference type="GO" id="GO:0004803">
    <property type="term" value="F:transposase activity"/>
    <property type="evidence" value="ECO:0007669"/>
    <property type="project" value="InterPro"/>
</dbReference>
<dbReference type="STRING" id="1128398.Curi_c05490"/>
<sequence>MIYGKKKTEIGKILTQLCEWKGVRIIEANACVDHIHMLVSIPSKMSVSGFV</sequence>
<dbReference type="SUPFAM" id="SSF143422">
    <property type="entry name" value="Transposase IS200-like"/>
    <property type="match status" value="1"/>
</dbReference>
<protein>
    <submittedName>
        <fullName evidence="2">IS200-like transposase domain-containing protein</fullName>
    </submittedName>
</protein>
<evidence type="ECO:0000313" key="2">
    <source>
        <dbReference type="EMBL" id="AFS77624.1"/>
    </source>
</evidence>
<dbReference type="PANTHER" id="PTHR33360:SF2">
    <property type="entry name" value="TRANSPOSASE FOR INSERTION SEQUENCE ELEMENT IS200"/>
    <property type="match status" value="1"/>
</dbReference>
<accession>K0AWL0</accession>
<dbReference type="GO" id="GO:0003677">
    <property type="term" value="F:DNA binding"/>
    <property type="evidence" value="ECO:0007669"/>
    <property type="project" value="InterPro"/>
</dbReference>
<dbReference type="KEGG" id="cad:Curi_c05490"/>
<dbReference type="Proteomes" id="UP000006094">
    <property type="component" value="Chromosome"/>
</dbReference>
<name>K0AWL0_GOTA9</name>
<dbReference type="AlphaFoldDB" id="K0AWL0"/>
<dbReference type="Pfam" id="PF01797">
    <property type="entry name" value="Y1_Tnp"/>
    <property type="match status" value="1"/>
</dbReference>
<dbReference type="eggNOG" id="COG1943">
    <property type="taxonomic scope" value="Bacteria"/>
</dbReference>
<keyword evidence="3" id="KW-1185">Reference proteome</keyword>
<gene>
    <name evidence="2" type="ordered locus">Curi_c05490</name>
</gene>